<dbReference type="GO" id="GO:0070125">
    <property type="term" value="P:mitochondrial translational elongation"/>
    <property type="evidence" value="ECO:0007669"/>
    <property type="project" value="TreeGrafter"/>
</dbReference>
<dbReference type="GO" id="GO:0005739">
    <property type="term" value="C:mitochondrion"/>
    <property type="evidence" value="ECO:0007669"/>
    <property type="project" value="GOC"/>
</dbReference>
<evidence type="ECO:0000256" key="1">
    <source>
        <dbReference type="ARBA" id="ARBA00022768"/>
    </source>
</evidence>
<feature type="region of interest" description="Disordered" evidence="4">
    <location>
        <begin position="340"/>
        <end position="360"/>
    </location>
</feature>
<keyword evidence="7" id="KW-1185">Reference proteome</keyword>
<evidence type="ECO:0000256" key="4">
    <source>
        <dbReference type="SAM" id="MobiDB-lite"/>
    </source>
</evidence>
<feature type="compositionally biased region" description="Low complexity" evidence="4">
    <location>
        <begin position="346"/>
        <end position="356"/>
    </location>
</feature>
<feature type="non-terminal residue" evidence="6">
    <location>
        <position position="393"/>
    </location>
</feature>
<proteinExistence type="predicted"/>
<dbReference type="RefSeq" id="XP_025376543.1">
    <property type="nucleotide sequence ID" value="XM_025518499.1"/>
</dbReference>
<feature type="domain" description="Translation elongation factor EFTs/EF1B dimerisation" evidence="5">
    <location>
        <begin position="101"/>
        <end position="212"/>
    </location>
</feature>
<dbReference type="FunCoup" id="A0A316YNM2">
    <property type="interactions" value="264"/>
</dbReference>
<dbReference type="Proteomes" id="UP000245768">
    <property type="component" value="Unassembled WGS sequence"/>
</dbReference>
<dbReference type="PROSITE" id="PS01127">
    <property type="entry name" value="EF_TS_2"/>
    <property type="match status" value="1"/>
</dbReference>
<dbReference type="AlphaFoldDB" id="A0A316YNM2"/>
<keyword evidence="1" id="KW-0251">Elongation factor</keyword>
<dbReference type="PANTHER" id="PTHR11741">
    <property type="entry name" value="ELONGATION FACTOR TS"/>
    <property type="match status" value="1"/>
</dbReference>
<dbReference type="InterPro" id="IPR001816">
    <property type="entry name" value="Transl_elong_EFTs/EF1B"/>
</dbReference>
<dbReference type="InterPro" id="IPR014039">
    <property type="entry name" value="Transl_elong_EFTs/EF1B_dimer"/>
</dbReference>
<accession>A0A316YNM2</accession>
<dbReference type="STRING" id="215250.A0A316YNM2"/>
<sequence>RKPAIGSIAQLRKLVPGTSMIKAREALTATWPSDAASEDVQAAVAWLESDRRASGAKKAEKVADRQAKEGAMGVCVLSDGAPNYSGEAKAPAQFTPLAQAGLVELNCETDFVARNELFGQLLADLAHTAALFPSLANVPNSEAAAAAPRLLDIPVEEFLEFPLLASSPHSSSPSTSSPSADAAAAPKTVRSAIVDIIARVGERIHLARASTLVSAPPPSPLAPRRSSPDSPSPAWFVASAFTHGAAASTSSSSTAASFGELRPGYTLSSGKVASLLITRFDRSDETKRTDEASLRSMRGLARSLARQSAGMPTRSVRGDEETALYAQPFLMRLNAAKLEGEEDEAAAAGGSDEPPSVEASLEKWASVWARGQAARSGDPAVQVLDLRRWGVGE</sequence>
<dbReference type="Pfam" id="PF00889">
    <property type="entry name" value="EF_TS"/>
    <property type="match status" value="1"/>
</dbReference>
<dbReference type="InParanoid" id="A0A316YNM2"/>
<dbReference type="EMBL" id="KZ819637">
    <property type="protein sequence ID" value="PWN89345.1"/>
    <property type="molecule type" value="Genomic_DNA"/>
</dbReference>
<keyword evidence="2" id="KW-0648">Protein biosynthesis</keyword>
<dbReference type="Gene3D" id="1.10.8.10">
    <property type="entry name" value="DNA helicase RuvA subunit, C-terminal domain"/>
    <property type="match status" value="1"/>
</dbReference>
<feature type="non-terminal residue" evidence="6">
    <location>
        <position position="1"/>
    </location>
</feature>
<dbReference type="GeneID" id="37040415"/>
<gene>
    <name evidence="6" type="ORF">FA10DRAFT_216040</name>
</gene>
<name>A0A316YNM2_9BASI</name>
<evidence type="ECO:0000313" key="6">
    <source>
        <dbReference type="EMBL" id="PWN89345.1"/>
    </source>
</evidence>
<evidence type="ECO:0000259" key="5">
    <source>
        <dbReference type="Pfam" id="PF00889"/>
    </source>
</evidence>
<reference evidence="6 7" key="1">
    <citation type="journal article" date="2018" name="Mol. Biol. Evol.">
        <title>Broad Genomic Sampling Reveals a Smut Pathogenic Ancestry of the Fungal Clade Ustilaginomycotina.</title>
        <authorList>
            <person name="Kijpornyongpan T."/>
            <person name="Mondo S.J."/>
            <person name="Barry K."/>
            <person name="Sandor L."/>
            <person name="Lee J."/>
            <person name="Lipzen A."/>
            <person name="Pangilinan J."/>
            <person name="LaButti K."/>
            <person name="Hainaut M."/>
            <person name="Henrissat B."/>
            <person name="Grigoriev I.V."/>
            <person name="Spatafora J.W."/>
            <person name="Aime M.C."/>
        </authorList>
    </citation>
    <scope>NUCLEOTIDE SEQUENCE [LARGE SCALE GENOMIC DNA]</scope>
    <source>
        <strain evidence="6 7">MCA 4198</strain>
    </source>
</reference>
<dbReference type="PANTHER" id="PTHR11741:SF0">
    <property type="entry name" value="ELONGATION FACTOR TS, MITOCHONDRIAL"/>
    <property type="match status" value="1"/>
</dbReference>
<dbReference type="InterPro" id="IPR018101">
    <property type="entry name" value="Transl_elong_Ts_CS"/>
</dbReference>
<protein>
    <recommendedName>
        <fullName evidence="5">Translation elongation factor EFTs/EF1B dimerisation domain-containing protein</fullName>
    </recommendedName>
</protein>
<evidence type="ECO:0000313" key="7">
    <source>
        <dbReference type="Proteomes" id="UP000245768"/>
    </source>
</evidence>
<dbReference type="OrthoDB" id="277235at2759"/>
<keyword evidence="3" id="KW-0496">Mitochondrion</keyword>
<evidence type="ECO:0000256" key="3">
    <source>
        <dbReference type="ARBA" id="ARBA00023128"/>
    </source>
</evidence>
<organism evidence="6 7">
    <name type="scientific">Acaromyces ingoldii</name>
    <dbReference type="NCBI Taxonomy" id="215250"/>
    <lineage>
        <taxon>Eukaryota</taxon>
        <taxon>Fungi</taxon>
        <taxon>Dikarya</taxon>
        <taxon>Basidiomycota</taxon>
        <taxon>Ustilaginomycotina</taxon>
        <taxon>Exobasidiomycetes</taxon>
        <taxon>Exobasidiales</taxon>
        <taxon>Cryptobasidiaceae</taxon>
        <taxon>Acaromyces</taxon>
    </lineage>
</organism>
<evidence type="ECO:0000256" key="2">
    <source>
        <dbReference type="ARBA" id="ARBA00022917"/>
    </source>
</evidence>
<dbReference type="InterPro" id="IPR036402">
    <property type="entry name" value="EF-Ts_dimer_sf"/>
</dbReference>
<dbReference type="SUPFAM" id="SSF54713">
    <property type="entry name" value="Elongation factor Ts (EF-Ts), dimerisation domain"/>
    <property type="match status" value="1"/>
</dbReference>
<dbReference type="GO" id="GO:0003746">
    <property type="term" value="F:translation elongation factor activity"/>
    <property type="evidence" value="ECO:0007669"/>
    <property type="project" value="UniProtKB-KW"/>
</dbReference>
<dbReference type="Gene3D" id="3.30.479.20">
    <property type="entry name" value="Elongation factor Ts, dimerisation domain"/>
    <property type="match status" value="1"/>
</dbReference>